<keyword evidence="2" id="KW-1185">Reference proteome</keyword>
<dbReference type="Proteomes" id="UP000016931">
    <property type="component" value="Unassembled WGS sequence"/>
</dbReference>
<dbReference type="EMBL" id="KB456267">
    <property type="protein sequence ID" value="EMF10967.1"/>
    <property type="molecule type" value="Genomic_DNA"/>
</dbReference>
<dbReference type="RefSeq" id="XP_016759088.1">
    <property type="nucleotide sequence ID" value="XM_016909138.1"/>
</dbReference>
<accession>N1QGJ4</accession>
<sequence>MASAASPQRPGYYQLSAWLACTHSSFANYTAISRFPYVPGPPASSCSRPACKSSVQGRRNKTCDCAIRAAFVSVGIDPKKERLRWHPDRFAGVVGESRRGEFQEAAREIFVVLGGMC</sequence>
<organism evidence="1 2">
    <name type="scientific">Sphaerulina musiva (strain SO2202)</name>
    <name type="common">Poplar stem canker fungus</name>
    <name type="synonym">Septoria musiva</name>
    <dbReference type="NCBI Taxonomy" id="692275"/>
    <lineage>
        <taxon>Eukaryota</taxon>
        <taxon>Fungi</taxon>
        <taxon>Dikarya</taxon>
        <taxon>Ascomycota</taxon>
        <taxon>Pezizomycotina</taxon>
        <taxon>Dothideomycetes</taxon>
        <taxon>Dothideomycetidae</taxon>
        <taxon>Mycosphaerellales</taxon>
        <taxon>Mycosphaerellaceae</taxon>
        <taxon>Sphaerulina</taxon>
    </lineage>
</organism>
<gene>
    <name evidence="1" type="ORF">SEPMUDRAFT_49891</name>
</gene>
<name>N1QGJ4_SPHMS</name>
<protein>
    <submittedName>
        <fullName evidence="1">Uncharacterized protein</fullName>
    </submittedName>
</protein>
<proteinExistence type="predicted"/>
<dbReference type="GeneID" id="27906275"/>
<dbReference type="OrthoDB" id="3650821at2759"/>
<dbReference type="AlphaFoldDB" id="N1QGJ4"/>
<dbReference type="HOGENOM" id="CLU_2086298_0_0_1"/>
<reference evidence="1 2" key="1">
    <citation type="journal article" date="2012" name="PLoS Pathog.">
        <title>Diverse lifestyles and strategies of plant pathogenesis encoded in the genomes of eighteen Dothideomycetes fungi.</title>
        <authorList>
            <person name="Ohm R.A."/>
            <person name="Feau N."/>
            <person name="Henrissat B."/>
            <person name="Schoch C.L."/>
            <person name="Horwitz B.A."/>
            <person name="Barry K.W."/>
            <person name="Condon B.J."/>
            <person name="Copeland A.C."/>
            <person name="Dhillon B."/>
            <person name="Glaser F."/>
            <person name="Hesse C.N."/>
            <person name="Kosti I."/>
            <person name="LaButti K."/>
            <person name="Lindquist E.A."/>
            <person name="Lucas S."/>
            <person name="Salamov A.A."/>
            <person name="Bradshaw R.E."/>
            <person name="Ciuffetti L."/>
            <person name="Hamelin R.C."/>
            <person name="Kema G.H.J."/>
            <person name="Lawrence C."/>
            <person name="Scott J.A."/>
            <person name="Spatafora J.W."/>
            <person name="Turgeon B.G."/>
            <person name="de Wit P.J.G.M."/>
            <person name="Zhong S."/>
            <person name="Goodwin S.B."/>
            <person name="Grigoriev I.V."/>
        </authorList>
    </citation>
    <scope>NUCLEOTIDE SEQUENCE [LARGE SCALE GENOMIC DNA]</scope>
    <source>
        <strain evidence="1 2">SO2202</strain>
    </source>
</reference>
<evidence type="ECO:0000313" key="2">
    <source>
        <dbReference type="Proteomes" id="UP000016931"/>
    </source>
</evidence>
<evidence type="ECO:0000313" key="1">
    <source>
        <dbReference type="EMBL" id="EMF10967.1"/>
    </source>
</evidence>